<name>A0ABW5SVU4_9BACI</name>
<proteinExistence type="predicted"/>
<keyword evidence="2" id="KW-1185">Reference proteome</keyword>
<gene>
    <name evidence="1" type="ORF">ACFSUB_00095</name>
</gene>
<evidence type="ECO:0000313" key="2">
    <source>
        <dbReference type="Proteomes" id="UP001597520"/>
    </source>
</evidence>
<dbReference type="Proteomes" id="UP001597520">
    <property type="component" value="Unassembled WGS sequence"/>
</dbReference>
<dbReference type="EMBL" id="JBHUML010000001">
    <property type="protein sequence ID" value="MFD2703866.1"/>
    <property type="molecule type" value="Genomic_DNA"/>
</dbReference>
<dbReference type="RefSeq" id="WP_380711170.1">
    <property type="nucleotide sequence ID" value="NZ_JBHUML010000001.1"/>
</dbReference>
<reference evidence="2" key="1">
    <citation type="journal article" date="2019" name="Int. J. Syst. Evol. Microbiol.">
        <title>The Global Catalogue of Microorganisms (GCM) 10K type strain sequencing project: providing services to taxonomists for standard genome sequencing and annotation.</title>
        <authorList>
            <consortium name="The Broad Institute Genomics Platform"/>
            <consortium name="The Broad Institute Genome Sequencing Center for Infectious Disease"/>
            <person name="Wu L."/>
            <person name="Ma J."/>
        </authorList>
    </citation>
    <scope>NUCLEOTIDE SEQUENCE [LARGE SCALE GENOMIC DNA]</scope>
    <source>
        <strain evidence="2">KCTC 33792</strain>
    </source>
</reference>
<comment type="caution">
    <text evidence="1">The sequence shown here is derived from an EMBL/GenBank/DDBJ whole genome shotgun (WGS) entry which is preliminary data.</text>
</comment>
<protein>
    <submittedName>
        <fullName evidence="1">YfhJ family protein</fullName>
    </submittedName>
</protein>
<sequence>MMEPVFERLTDQLRLLNPELSAEQARSWVEHLWEDFEATRARSGREYKGPEVTETIVKKWLEQYGPHLHRYEPTNSRFNHL</sequence>
<evidence type="ECO:0000313" key="1">
    <source>
        <dbReference type="EMBL" id="MFD2703866.1"/>
    </source>
</evidence>
<dbReference type="InterPro" id="IPR026952">
    <property type="entry name" value="WVELL"/>
</dbReference>
<accession>A0ABW5SVU4</accession>
<dbReference type="Pfam" id="PF14043">
    <property type="entry name" value="WVELL"/>
    <property type="match status" value="1"/>
</dbReference>
<organism evidence="1 2">
    <name type="scientific">Salibacterium lacus</name>
    <dbReference type="NCBI Taxonomy" id="1898109"/>
    <lineage>
        <taxon>Bacteria</taxon>
        <taxon>Bacillati</taxon>
        <taxon>Bacillota</taxon>
        <taxon>Bacilli</taxon>
        <taxon>Bacillales</taxon>
        <taxon>Bacillaceae</taxon>
    </lineage>
</organism>